<evidence type="ECO:0000256" key="2">
    <source>
        <dbReference type="ARBA" id="ARBA00023239"/>
    </source>
</evidence>
<dbReference type="Pfam" id="PF14031">
    <property type="entry name" value="D-ser_dehydrat"/>
    <property type="match status" value="1"/>
</dbReference>
<evidence type="ECO:0000259" key="3">
    <source>
        <dbReference type="SMART" id="SM01119"/>
    </source>
</evidence>
<keyword evidence="5" id="KW-1185">Reference proteome</keyword>
<dbReference type="InterPro" id="IPR026956">
    <property type="entry name" value="D-ser_dehydrat-like_dom"/>
</dbReference>
<dbReference type="InterPro" id="IPR042208">
    <property type="entry name" value="D-ser_dehydrat-like_sf"/>
</dbReference>
<evidence type="ECO:0000313" key="5">
    <source>
        <dbReference type="Proteomes" id="UP001151002"/>
    </source>
</evidence>
<dbReference type="RefSeq" id="WP_267566702.1">
    <property type="nucleotide sequence ID" value="NZ_JAPNTZ010000011.1"/>
</dbReference>
<dbReference type="SUPFAM" id="SSF51419">
    <property type="entry name" value="PLP-binding barrel"/>
    <property type="match status" value="1"/>
</dbReference>
<dbReference type="InterPro" id="IPR029066">
    <property type="entry name" value="PLP-binding_barrel"/>
</dbReference>
<dbReference type="PANTHER" id="PTHR28004">
    <property type="entry name" value="ZGC:162816-RELATED"/>
    <property type="match status" value="1"/>
</dbReference>
<evidence type="ECO:0000313" key="4">
    <source>
        <dbReference type="EMBL" id="MCY1142270.1"/>
    </source>
</evidence>
<name>A0ABT4B8R7_9ACTN</name>
<keyword evidence="2" id="KW-0456">Lyase</keyword>
<dbReference type="EMBL" id="JAPNTZ010000011">
    <property type="protein sequence ID" value="MCY1142270.1"/>
    <property type="molecule type" value="Genomic_DNA"/>
</dbReference>
<dbReference type="Pfam" id="PF01168">
    <property type="entry name" value="Ala_racemase_N"/>
    <property type="match status" value="1"/>
</dbReference>
<feature type="domain" description="D-serine dehydratase-like" evidence="3">
    <location>
        <begin position="283"/>
        <end position="379"/>
    </location>
</feature>
<dbReference type="SMART" id="SM01119">
    <property type="entry name" value="D-ser_dehydrat"/>
    <property type="match status" value="1"/>
</dbReference>
<dbReference type="Gene3D" id="2.40.37.20">
    <property type="entry name" value="D-serine dehydratase-like domain"/>
    <property type="match status" value="1"/>
</dbReference>
<reference evidence="4" key="1">
    <citation type="submission" date="2022-11" db="EMBL/GenBank/DDBJ databases">
        <authorList>
            <person name="Somphong A."/>
            <person name="Phongsopitanun W."/>
        </authorList>
    </citation>
    <scope>NUCLEOTIDE SEQUENCE</scope>
    <source>
        <strain evidence="4">Pm04-4</strain>
    </source>
</reference>
<dbReference type="InterPro" id="IPR051466">
    <property type="entry name" value="D-amino_acid_metab_enzyme"/>
</dbReference>
<comment type="caution">
    <text evidence="4">The sequence shown here is derived from an EMBL/GenBank/DDBJ whole genome shotgun (WGS) entry which is preliminary data.</text>
</comment>
<protein>
    <submittedName>
        <fullName evidence="4">Alanine racemase</fullName>
        <ecNumber evidence="4">5.1.1.1</ecNumber>
    </submittedName>
</protein>
<gene>
    <name evidence="4" type="ORF">OWR29_30105</name>
</gene>
<dbReference type="InterPro" id="IPR001608">
    <property type="entry name" value="Ala_racemase_N"/>
</dbReference>
<dbReference type="Gene3D" id="3.20.20.10">
    <property type="entry name" value="Alanine racemase"/>
    <property type="match status" value="1"/>
</dbReference>
<dbReference type="PANTHER" id="PTHR28004:SF8">
    <property type="entry name" value="D-SERINE DEAMINASE"/>
    <property type="match status" value="1"/>
</dbReference>
<dbReference type="GO" id="GO:0008784">
    <property type="term" value="F:alanine racemase activity"/>
    <property type="evidence" value="ECO:0007669"/>
    <property type="project" value="UniProtKB-EC"/>
</dbReference>
<dbReference type="Proteomes" id="UP001151002">
    <property type="component" value="Unassembled WGS sequence"/>
</dbReference>
<proteinExistence type="inferred from homology"/>
<comment type="similarity">
    <text evidence="1">Belongs to the DSD1 family.</text>
</comment>
<accession>A0ABT4B8R7</accession>
<dbReference type="EC" id="5.1.1.1" evidence="4"/>
<keyword evidence="4" id="KW-0413">Isomerase</keyword>
<evidence type="ECO:0000256" key="1">
    <source>
        <dbReference type="ARBA" id="ARBA00005323"/>
    </source>
</evidence>
<sequence length="392" mass="42639">MDVPEVVVDWRSKGFWLPEGTFPLEDKPSLFGGLFTWPLLVLRRDAAEANIATMAAYTRRHGWEFAPHAKTTMAPGLLARQMEAGAWGMTVATPNQALVLRKLGVPRVLIANEVLDPTALRWLAQQDEIYLQVDSLAGVTVAAQAAAAGSLRVLVEQGHDHGRTGIRTLEGLEVVARAVAAAPGLELAGLTAYEGQLRTEREVDDFLDHVVAGFARLKEAGLLPRRPILSAGGSAWFDRVVARIDADALLLLRSGASVTHDDGFYRERTPFLRVPEEGPLAAALDLWAQVISTPEPGLALAGMGKRDAPFDEGLPVPMEIRRADGSSEAATGVEVTKLNDHHTYLSTGDARLEPGDLVRFGISHPCTAFDKWRHIPVVDEDRRVVDVLATYF</sequence>
<organism evidence="4 5">
    <name type="scientific">Paractinoplanes pyxinae</name>
    <dbReference type="NCBI Taxonomy" id="2997416"/>
    <lineage>
        <taxon>Bacteria</taxon>
        <taxon>Bacillati</taxon>
        <taxon>Actinomycetota</taxon>
        <taxon>Actinomycetes</taxon>
        <taxon>Micromonosporales</taxon>
        <taxon>Micromonosporaceae</taxon>
        <taxon>Paractinoplanes</taxon>
    </lineage>
</organism>